<dbReference type="Pfam" id="PF06983">
    <property type="entry name" value="3-dmu-9_3-mt"/>
    <property type="match status" value="1"/>
</dbReference>
<dbReference type="Proteomes" id="UP000472676">
    <property type="component" value="Unassembled WGS sequence"/>
</dbReference>
<dbReference type="Gene3D" id="3.10.180.10">
    <property type="entry name" value="2,3-Dihydroxybiphenyl 1,2-Dioxygenase, domain 1"/>
    <property type="match status" value="1"/>
</dbReference>
<keyword evidence="3" id="KW-1185">Reference proteome</keyword>
<proteinExistence type="predicted"/>
<comment type="caution">
    <text evidence="2">The sequence shown here is derived from an EMBL/GenBank/DDBJ whole genome shotgun (WGS) entry which is preliminary data.</text>
</comment>
<gene>
    <name evidence="2" type="ORF">G7Y85_08785</name>
</gene>
<dbReference type="InterPro" id="IPR028973">
    <property type="entry name" value="PhnB-like"/>
</dbReference>
<dbReference type="PANTHER" id="PTHR33990:SF2">
    <property type="entry name" value="PHNB-LIKE DOMAIN-CONTAINING PROTEIN"/>
    <property type="match status" value="1"/>
</dbReference>
<sequence length="162" mass="17714">MKAKTRITPCLWFDGKGEEAARFYVGIFPNSKITGISHYVEAGQDVHGQRPGSVLTVEFELNGQPFTALNGGPQFRFNEAMSLQVDCETQADVDYYWDALGAGGGVQACGWLKDRYGVSWQVVPAMISEWLTGDPARAARVFAAIMPMTKLDIATLQKAYAG</sequence>
<dbReference type="InterPro" id="IPR029068">
    <property type="entry name" value="Glyas_Bleomycin-R_OHBP_Dase"/>
</dbReference>
<feature type="domain" description="PhnB-like" evidence="1">
    <location>
        <begin position="6"/>
        <end position="123"/>
    </location>
</feature>
<evidence type="ECO:0000313" key="2">
    <source>
        <dbReference type="EMBL" id="NGY04860.1"/>
    </source>
</evidence>
<accession>A0A6M2BRA0</accession>
<protein>
    <submittedName>
        <fullName evidence="2">VOC family protein</fullName>
    </submittedName>
</protein>
<name>A0A6M2BRA0_9GAMM</name>
<dbReference type="CDD" id="cd06588">
    <property type="entry name" value="PhnB_like"/>
    <property type="match status" value="1"/>
</dbReference>
<dbReference type="PANTHER" id="PTHR33990">
    <property type="entry name" value="PROTEIN YJDN-RELATED"/>
    <property type="match status" value="1"/>
</dbReference>
<evidence type="ECO:0000259" key="1">
    <source>
        <dbReference type="Pfam" id="PF06983"/>
    </source>
</evidence>
<dbReference type="AlphaFoldDB" id="A0A6M2BRA0"/>
<reference evidence="2 3" key="1">
    <citation type="journal article" date="2014" name="Int. J. Syst. Evol. Microbiol.">
        <title>Solimonas terrae sp. nov., isolated from soil.</title>
        <authorList>
            <person name="Kim S.J."/>
            <person name="Moon J.Y."/>
            <person name="Weon H.Y."/>
            <person name="Ahn J.H."/>
            <person name="Chen W.M."/>
            <person name="Kwon S.W."/>
        </authorList>
    </citation>
    <scope>NUCLEOTIDE SEQUENCE [LARGE SCALE GENOMIC DNA]</scope>
    <source>
        <strain evidence="2 3">KIS83-12</strain>
    </source>
</reference>
<organism evidence="2 3">
    <name type="scientific">Solimonas terrae</name>
    <dbReference type="NCBI Taxonomy" id="1396819"/>
    <lineage>
        <taxon>Bacteria</taxon>
        <taxon>Pseudomonadati</taxon>
        <taxon>Pseudomonadota</taxon>
        <taxon>Gammaproteobacteria</taxon>
        <taxon>Nevskiales</taxon>
        <taxon>Nevskiaceae</taxon>
        <taxon>Solimonas</taxon>
    </lineage>
</organism>
<evidence type="ECO:0000313" key="3">
    <source>
        <dbReference type="Proteomes" id="UP000472676"/>
    </source>
</evidence>
<dbReference type="RefSeq" id="WP_166255067.1">
    <property type="nucleotide sequence ID" value="NZ_JAAMOW010000004.1"/>
</dbReference>
<dbReference type="InterPro" id="IPR009725">
    <property type="entry name" value="3_dmu_93_MTrfase"/>
</dbReference>
<dbReference type="EMBL" id="JAAMOW010000004">
    <property type="protein sequence ID" value="NGY04860.1"/>
    <property type="molecule type" value="Genomic_DNA"/>
</dbReference>
<dbReference type="PIRSF" id="PIRSF021700">
    <property type="entry name" value="3_dmu_93_MTrfase"/>
    <property type="match status" value="1"/>
</dbReference>
<dbReference type="SUPFAM" id="SSF54593">
    <property type="entry name" value="Glyoxalase/Bleomycin resistance protein/Dihydroxybiphenyl dioxygenase"/>
    <property type="match status" value="1"/>
</dbReference>